<evidence type="ECO:0000313" key="4">
    <source>
        <dbReference type="EMBL" id="KAE9101146.1"/>
    </source>
</evidence>
<dbReference type="Proteomes" id="UP000476176">
    <property type="component" value="Unassembled WGS sequence"/>
</dbReference>
<evidence type="ECO:0000313" key="5">
    <source>
        <dbReference type="EMBL" id="KAE9116691.1"/>
    </source>
</evidence>
<evidence type="ECO:0000313" key="19">
    <source>
        <dbReference type="Proteomes" id="UP000486351"/>
    </source>
</evidence>
<keyword evidence="12" id="KW-1185">Reference proteome</keyword>
<dbReference type="Proteomes" id="UP000460718">
    <property type="component" value="Unassembled WGS sequence"/>
</dbReference>
<evidence type="ECO:0000313" key="16">
    <source>
        <dbReference type="Proteomes" id="UP000441208"/>
    </source>
</evidence>
<evidence type="ECO:0000313" key="9">
    <source>
        <dbReference type="EMBL" id="KAE9301934.1"/>
    </source>
</evidence>
<dbReference type="Proteomes" id="UP000433483">
    <property type="component" value="Unassembled WGS sequence"/>
</dbReference>
<evidence type="ECO:0000313" key="12">
    <source>
        <dbReference type="Proteomes" id="UP000433483"/>
    </source>
</evidence>
<dbReference type="EMBL" id="QXGF01000983">
    <property type="protein sequence ID" value="KAE8933719.1"/>
    <property type="molecule type" value="Genomic_DNA"/>
</dbReference>
<proteinExistence type="predicted"/>
<dbReference type="Proteomes" id="UP000488956">
    <property type="component" value="Unassembled WGS sequence"/>
</dbReference>
<dbReference type="EMBL" id="QXGE01000874">
    <property type="protein sequence ID" value="KAE9301934.1"/>
    <property type="molecule type" value="Genomic_DNA"/>
</dbReference>
<evidence type="ECO:0000313" key="13">
    <source>
        <dbReference type="Proteomes" id="UP000437068"/>
    </source>
</evidence>
<dbReference type="EMBL" id="QXGB01000905">
    <property type="protein sequence ID" value="KAE9201450.1"/>
    <property type="molecule type" value="Genomic_DNA"/>
</dbReference>
<sequence length="65" mass="7040">MCPKYRTCCTFAMASSCELASLHADTCFTFITNGKLSRLVTITSCIWEGCQLPPPDTHIGSGPLI</sequence>
<accession>A0A6A3RQ76</accession>
<dbReference type="Proteomes" id="UP000441208">
    <property type="component" value="Unassembled WGS sequence"/>
</dbReference>
<dbReference type="Proteomes" id="UP000440367">
    <property type="component" value="Unassembled WGS sequence"/>
</dbReference>
<protein>
    <submittedName>
        <fullName evidence="3">Uncharacterized protein</fullName>
    </submittedName>
</protein>
<evidence type="ECO:0000313" key="17">
    <source>
        <dbReference type="Proteomes" id="UP000460718"/>
    </source>
</evidence>
<evidence type="ECO:0000313" key="1">
    <source>
        <dbReference type="EMBL" id="KAE8933719.1"/>
    </source>
</evidence>
<evidence type="ECO:0000313" key="7">
    <source>
        <dbReference type="EMBL" id="KAE9204234.1"/>
    </source>
</evidence>
<dbReference type="Proteomes" id="UP000429523">
    <property type="component" value="Unassembled WGS sequence"/>
</dbReference>
<comment type="caution">
    <text evidence="3">The sequence shown here is derived from an EMBL/GenBank/DDBJ whole genome shotgun (WGS) entry which is preliminary data.</text>
</comment>
<evidence type="ECO:0000313" key="3">
    <source>
        <dbReference type="EMBL" id="KAE9100969.1"/>
    </source>
</evidence>
<evidence type="ECO:0000313" key="6">
    <source>
        <dbReference type="EMBL" id="KAE9201450.1"/>
    </source>
</evidence>
<dbReference type="AlphaFoldDB" id="A0A6A3RQ76"/>
<dbReference type="Proteomes" id="UP000440732">
    <property type="component" value="Unassembled WGS sequence"/>
</dbReference>
<evidence type="ECO:0000313" key="11">
    <source>
        <dbReference type="Proteomes" id="UP000429523"/>
    </source>
</evidence>
<name>A0A6A3RQ76_9STRA</name>
<dbReference type="EMBL" id="QXFW01001575">
    <property type="protein sequence ID" value="KAE8988763.1"/>
    <property type="molecule type" value="Genomic_DNA"/>
</dbReference>
<reference evidence="11 12" key="1">
    <citation type="submission" date="2018-08" db="EMBL/GenBank/DDBJ databases">
        <title>Genomic investigation of the strawberry pathogen Phytophthora fragariae indicates pathogenicity is determined by transcriptional variation in three key races.</title>
        <authorList>
            <person name="Adams T.M."/>
            <person name="Armitage A.D."/>
            <person name="Sobczyk M.K."/>
            <person name="Bates H.J."/>
            <person name="Dunwell J.M."/>
            <person name="Nellist C.F."/>
            <person name="Harrison R.J."/>
        </authorList>
    </citation>
    <scope>NUCLEOTIDE SEQUENCE [LARGE SCALE GENOMIC DNA]</scope>
    <source>
        <strain evidence="9 13">A4</strain>
        <strain evidence="8 14">BC-1</strain>
        <strain evidence="7 18">BC-23</strain>
        <strain evidence="6 12">NOV-27</strain>
        <strain evidence="5 15">NOV-5</strain>
        <strain evidence="3 16">NOV-71</strain>
        <strain evidence="10 19">NOV-77</strain>
        <strain evidence="1 11">NOV-9</strain>
        <strain evidence="4 20">ONT-3</strain>
        <strain evidence="2 17">SCRP245</strain>
    </source>
</reference>
<dbReference type="EMBL" id="QXGA01001525">
    <property type="protein sequence ID" value="KAE9116691.1"/>
    <property type="molecule type" value="Genomic_DNA"/>
</dbReference>
<evidence type="ECO:0000313" key="8">
    <source>
        <dbReference type="EMBL" id="KAE9218632.1"/>
    </source>
</evidence>
<evidence type="ECO:0000313" key="10">
    <source>
        <dbReference type="EMBL" id="KAE9314278.1"/>
    </source>
</evidence>
<dbReference type="EMBL" id="QXGD01000972">
    <property type="protein sequence ID" value="KAE9218632.1"/>
    <property type="molecule type" value="Genomic_DNA"/>
</dbReference>
<dbReference type="EMBL" id="QXFX01000905">
    <property type="protein sequence ID" value="KAE9101146.1"/>
    <property type="molecule type" value="Genomic_DNA"/>
</dbReference>
<dbReference type="EMBL" id="QXFZ01000932">
    <property type="protein sequence ID" value="KAE9100969.1"/>
    <property type="molecule type" value="Genomic_DNA"/>
</dbReference>
<dbReference type="Proteomes" id="UP000437068">
    <property type="component" value="Unassembled WGS sequence"/>
</dbReference>
<evidence type="ECO:0000313" key="15">
    <source>
        <dbReference type="Proteomes" id="UP000440732"/>
    </source>
</evidence>
<dbReference type="Proteomes" id="UP000486351">
    <property type="component" value="Unassembled WGS sequence"/>
</dbReference>
<evidence type="ECO:0000313" key="20">
    <source>
        <dbReference type="Proteomes" id="UP000488956"/>
    </source>
</evidence>
<dbReference type="EMBL" id="QXFY01001578">
    <property type="protein sequence ID" value="KAE9314278.1"/>
    <property type="molecule type" value="Genomic_DNA"/>
</dbReference>
<dbReference type="EMBL" id="QXGC01001379">
    <property type="protein sequence ID" value="KAE9204234.1"/>
    <property type="molecule type" value="Genomic_DNA"/>
</dbReference>
<evidence type="ECO:0000313" key="14">
    <source>
        <dbReference type="Proteomes" id="UP000440367"/>
    </source>
</evidence>
<evidence type="ECO:0000313" key="2">
    <source>
        <dbReference type="EMBL" id="KAE8988763.1"/>
    </source>
</evidence>
<gene>
    <name evidence="9" type="ORF">PF001_g14226</name>
    <name evidence="8" type="ORF">PF002_g16441</name>
    <name evidence="7" type="ORF">PF004_g17904</name>
    <name evidence="6" type="ORF">PF005_g14950</name>
    <name evidence="5" type="ORF">PF006_g18973</name>
    <name evidence="3" type="ORF">PF007_g15323</name>
    <name evidence="10" type="ORF">PF008_g19522</name>
    <name evidence="1" type="ORF">PF009_g16281</name>
    <name evidence="4" type="ORF">PF010_g14546</name>
    <name evidence="2" type="ORF">PF011_g19044</name>
</gene>
<organism evidence="3 16">
    <name type="scientific">Phytophthora fragariae</name>
    <dbReference type="NCBI Taxonomy" id="53985"/>
    <lineage>
        <taxon>Eukaryota</taxon>
        <taxon>Sar</taxon>
        <taxon>Stramenopiles</taxon>
        <taxon>Oomycota</taxon>
        <taxon>Peronosporomycetes</taxon>
        <taxon>Peronosporales</taxon>
        <taxon>Peronosporaceae</taxon>
        <taxon>Phytophthora</taxon>
    </lineage>
</organism>
<evidence type="ECO:0000313" key="18">
    <source>
        <dbReference type="Proteomes" id="UP000476176"/>
    </source>
</evidence>
<dbReference type="PROSITE" id="PS51257">
    <property type="entry name" value="PROKAR_LIPOPROTEIN"/>
    <property type="match status" value="1"/>
</dbReference>